<gene>
    <name evidence="1" type="ORF">FHW18_001183</name>
</gene>
<evidence type="ECO:0000313" key="2">
    <source>
        <dbReference type="Proteomes" id="UP000542125"/>
    </source>
</evidence>
<proteinExistence type="predicted"/>
<name>A0A7Y9IRY4_9BURK</name>
<dbReference type="EMBL" id="JACBYR010000001">
    <property type="protein sequence ID" value="NYE81912.1"/>
    <property type="molecule type" value="Genomic_DNA"/>
</dbReference>
<evidence type="ECO:0000313" key="1">
    <source>
        <dbReference type="EMBL" id="NYE81912.1"/>
    </source>
</evidence>
<organism evidence="1 2">
    <name type="scientific">Pigmentiphaga litoralis</name>
    <dbReference type="NCBI Taxonomy" id="516702"/>
    <lineage>
        <taxon>Bacteria</taxon>
        <taxon>Pseudomonadati</taxon>
        <taxon>Pseudomonadota</taxon>
        <taxon>Betaproteobacteria</taxon>
        <taxon>Burkholderiales</taxon>
        <taxon>Alcaligenaceae</taxon>
        <taxon>Pigmentiphaga</taxon>
    </lineage>
</organism>
<protein>
    <submittedName>
        <fullName evidence="1">Uncharacterized protein</fullName>
    </submittedName>
</protein>
<dbReference type="AlphaFoldDB" id="A0A7Y9IRY4"/>
<comment type="caution">
    <text evidence="1">The sequence shown here is derived from an EMBL/GenBank/DDBJ whole genome shotgun (WGS) entry which is preliminary data.</text>
</comment>
<dbReference type="RefSeq" id="WP_179584298.1">
    <property type="nucleotide sequence ID" value="NZ_JACBYR010000001.1"/>
</dbReference>
<reference evidence="1 2" key="1">
    <citation type="submission" date="2020-07" db="EMBL/GenBank/DDBJ databases">
        <title>Genomic Encyclopedia of Type Strains, Phase IV (KMG-V): Genome sequencing to study the core and pangenomes of soil and plant-associated prokaryotes.</title>
        <authorList>
            <person name="Whitman W."/>
        </authorList>
    </citation>
    <scope>NUCLEOTIDE SEQUENCE [LARGE SCALE GENOMIC DNA]</scope>
    <source>
        <strain evidence="1 2">SAS40</strain>
    </source>
</reference>
<keyword evidence="2" id="KW-1185">Reference proteome</keyword>
<accession>A0A7Y9IRY4</accession>
<sequence>MDYRFSDHFKDEPLDDATRDYLFQDFDADDPEEIKARAFFKERGAKFDFTVVGVDVYDGVNDDALIIEKFEKTLKLGAHDPEFERLYRHRVYVTIIRQSGKIIGFDESAIPED</sequence>
<dbReference type="Proteomes" id="UP000542125">
    <property type="component" value="Unassembled WGS sequence"/>
</dbReference>